<keyword evidence="2" id="KW-1185">Reference proteome</keyword>
<gene>
    <name evidence="1" type="ORF">CTRU02_201022</name>
</gene>
<accession>A0ACC3ZG90</accession>
<evidence type="ECO:0000313" key="1">
    <source>
        <dbReference type="EMBL" id="KAL0943136.1"/>
    </source>
</evidence>
<comment type="caution">
    <text evidence="1">The sequence shown here is derived from an EMBL/GenBank/DDBJ whole genome shotgun (WGS) entry which is preliminary data.</text>
</comment>
<sequence length="546" mass="60266">MSALPEFHQPSTNSRLGNESSAAVTKRSRVVISQSKGGCVTCKTRRVKCDEQKPLCRRCIQAGRICGSYNYKSKSSSALRPPLKVGIAVNSHAERLSYLAAHVLSLDNNSCLLQDDDVWGRVFYQLSNQVECVKAAAVAFGAAYESSLSDTIFNGTCSAWHYYGSALAKLQSDYNNEAVGPESLVLASMILACVEILSQHEQNAFVHFLGAVQTLDKIHHRGWRSVSTDIVSIVKDGLIQMNLIICSYGLSRTPQFMYLESQEGTDGDDIFREPELAIKGAMRCLRRVYQFVESAARLRYTYPSWKDYDLDMCKNQSDAVTYCRSVLNGLMALSTTLQAHYSCTTSTLKASETLADIFAIRTQLTSALIFALCAHSPYETVYDEHQDLFRSIVSDAAASARLRRQTKSSALKRFSTRPGIVSPLFIVSMKCRDPTLRALATTMLSEQSREGPADGQILAAIGARMAKLETSASIPSYSGGPLAASNILEEHRIGGYTVPHPRLDSEGRRVVDILFSRPNPPLAEGWGHVNYSSQDGWIYWSEPVEI</sequence>
<reference evidence="1 2" key="1">
    <citation type="journal article" date="2020" name="Phytopathology">
        <title>Genome Sequence Resources of Colletotrichum truncatum, C. plurivorum, C. musicola, and C. sojae: Four Species Pathogenic to Soybean (Glycine max).</title>
        <authorList>
            <person name="Rogerio F."/>
            <person name="Boufleur T.R."/>
            <person name="Ciampi-Guillardi M."/>
            <person name="Sukno S.A."/>
            <person name="Thon M.R."/>
            <person name="Massola Junior N.S."/>
            <person name="Baroncelli R."/>
        </authorList>
    </citation>
    <scope>NUCLEOTIDE SEQUENCE [LARGE SCALE GENOMIC DNA]</scope>
    <source>
        <strain evidence="1 2">CMES1059</strain>
    </source>
</reference>
<evidence type="ECO:0000313" key="2">
    <source>
        <dbReference type="Proteomes" id="UP000805649"/>
    </source>
</evidence>
<dbReference type="EMBL" id="VUJX02000001">
    <property type="protein sequence ID" value="KAL0943136.1"/>
    <property type="molecule type" value="Genomic_DNA"/>
</dbReference>
<name>A0ACC3ZG90_COLTU</name>
<proteinExistence type="predicted"/>
<protein>
    <submittedName>
        <fullName evidence="1">C6 zinc finger domain-containing protein</fullName>
    </submittedName>
</protein>
<organism evidence="1 2">
    <name type="scientific">Colletotrichum truncatum</name>
    <name type="common">Anthracnose fungus</name>
    <name type="synonym">Colletotrichum capsici</name>
    <dbReference type="NCBI Taxonomy" id="5467"/>
    <lineage>
        <taxon>Eukaryota</taxon>
        <taxon>Fungi</taxon>
        <taxon>Dikarya</taxon>
        <taxon>Ascomycota</taxon>
        <taxon>Pezizomycotina</taxon>
        <taxon>Sordariomycetes</taxon>
        <taxon>Hypocreomycetidae</taxon>
        <taxon>Glomerellales</taxon>
        <taxon>Glomerellaceae</taxon>
        <taxon>Colletotrichum</taxon>
        <taxon>Colletotrichum truncatum species complex</taxon>
    </lineage>
</organism>
<dbReference type="Proteomes" id="UP000805649">
    <property type="component" value="Unassembled WGS sequence"/>
</dbReference>